<accession>A0A1Y1I2K9</accession>
<dbReference type="PANTHER" id="PTHR34044">
    <property type="entry name" value="NUCLEAR PROTEIN"/>
    <property type="match status" value="1"/>
</dbReference>
<reference evidence="1 2" key="1">
    <citation type="journal article" date="2014" name="Nat. Commun.">
        <title>Klebsormidium flaccidum genome reveals primary factors for plant terrestrial adaptation.</title>
        <authorList>
            <person name="Hori K."/>
            <person name="Maruyama F."/>
            <person name="Fujisawa T."/>
            <person name="Togashi T."/>
            <person name="Yamamoto N."/>
            <person name="Seo M."/>
            <person name="Sato S."/>
            <person name="Yamada T."/>
            <person name="Mori H."/>
            <person name="Tajima N."/>
            <person name="Moriyama T."/>
            <person name="Ikeuchi M."/>
            <person name="Watanabe M."/>
            <person name="Wada H."/>
            <person name="Kobayashi K."/>
            <person name="Saito M."/>
            <person name="Masuda T."/>
            <person name="Sasaki-Sekimoto Y."/>
            <person name="Mashiguchi K."/>
            <person name="Awai K."/>
            <person name="Shimojima M."/>
            <person name="Masuda S."/>
            <person name="Iwai M."/>
            <person name="Nobusawa T."/>
            <person name="Narise T."/>
            <person name="Kondo S."/>
            <person name="Saito H."/>
            <person name="Sato R."/>
            <person name="Murakawa M."/>
            <person name="Ihara Y."/>
            <person name="Oshima-Yamada Y."/>
            <person name="Ohtaka K."/>
            <person name="Satoh M."/>
            <person name="Sonobe K."/>
            <person name="Ishii M."/>
            <person name="Ohtani R."/>
            <person name="Kanamori-Sato M."/>
            <person name="Honoki R."/>
            <person name="Miyazaki D."/>
            <person name="Mochizuki H."/>
            <person name="Umetsu J."/>
            <person name="Higashi K."/>
            <person name="Shibata D."/>
            <person name="Kamiya Y."/>
            <person name="Sato N."/>
            <person name="Nakamura Y."/>
            <person name="Tabata S."/>
            <person name="Ida S."/>
            <person name="Kurokawa K."/>
            <person name="Ohta H."/>
        </authorList>
    </citation>
    <scope>NUCLEOTIDE SEQUENCE [LARGE SCALE GENOMIC DNA]</scope>
    <source>
        <strain evidence="1 2">NIES-2285</strain>
    </source>
</reference>
<gene>
    <name evidence="1" type="ORF">KFL_002220090</name>
</gene>
<dbReference type="STRING" id="105231.A0A1Y1I2K9"/>
<keyword evidence="2" id="KW-1185">Reference proteome</keyword>
<sequence length="351" mass="37333">MVAAALQHAGFVLSGRACSPLAATRTKAPIPCALATFTFFPQHCAARPSLHFDKKPHQALHSNFVPKFLAASPAGQVTPAAGKGRAVTSMAVEPAVIVGYGRVGQALEKMGGEKDVVVKRGEKVPVDSTGPILIATRNDALDRVIEGTPADRREDLVFMQNGMLEPYLASKGLEAATQVLVYFAVAKAGDAPMDGKTDVNPEGLTAATGKWAEAVAARLHSAGLSCKVLDTAAFRKSMLEKLIWISAFMLVGVKNGNASVGDVEAKYRDEVAALIAELAAVAEKETGVTLDEGLEERLCAYARSVAHYPTAVKEFEWRNGWFFDLSKKTVDATGSDPCPLHTCWLRRVGAA</sequence>
<evidence type="ECO:0000313" key="2">
    <source>
        <dbReference type="Proteomes" id="UP000054558"/>
    </source>
</evidence>
<name>A0A1Y1I2K9_KLENI</name>
<protein>
    <submittedName>
        <fullName evidence="1">Uncharacterized protein</fullName>
    </submittedName>
</protein>
<dbReference type="OrthoDB" id="38730at2759"/>
<dbReference type="AlphaFoldDB" id="A0A1Y1I2K9"/>
<dbReference type="Proteomes" id="UP000054558">
    <property type="component" value="Unassembled WGS sequence"/>
</dbReference>
<proteinExistence type="predicted"/>
<evidence type="ECO:0000313" key="1">
    <source>
        <dbReference type="EMBL" id="GAQ85165.1"/>
    </source>
</evidence>
<dbReference type="OMA" id="YSRAVSH"/>
<dbReference type="PANTHER" id="PTHR34044:SF1">
    <property type="entry name" value="NUCLEAR PROTEIN"/>
    <property type="match status" value="1"/>
</dbReference>
<dbReference type="EMBL" id="DF237171">
    <property type="protein sequence ID" value="GAQ85165.1"/>
    <property type="molecule type" value="Genomic_DNA"/>
</dbReference>
<organism evidence="1 2">
    <name type="scientific">Klebsormidium nitens</name>
    <name type="common">Green alga</name>
    <name type="synonym">Ulothrix nitens</name>
    <dbReference type="NCBI Taxonomy" id="105231"/>
    <lineage>
        <taxon>Eukaryota</taxon>
        <taxon>Viridiplantae</taxon>
        <taxon>Streptophyta</taxon>
        <taxon>Klebsormidiophyceae</taxon>
        <taxon>Klebsormidiales</taxon>
        <taxon>Klebsormidiaceae</taxon>
        <taxon>Klebsormidium</taxon>
    </lineage>
</organism>